<dbReference type="AlphaFoldDB" id="A0AAV7NQ20"/>
<reference evidence="2" key="1">
    <citation type="journal article" date="2022" name="bioRxiv">
        <title>Sequencing and chromosome-scale assembly of the giantPleurodeles waltlgenome.</title>
        <authorList>
            <person name="Brown T."/>
            <person name="Elewa A."/>
            <person name="Iarovenko S."/>
            <person name="Subramanian E."/>
            <person name="Araus A.J."/>
            <person name="Petzold A."/>
            <person name="Susuki M."/>
            <person name="Suzuki K.-i.T."/>
            <person name="Hayashi T."/>
            <person name="Toyoda A."/>
            <person name="Oliveira C."/>
            <person name="Osipova E."/>
            <person name="Leigh N.D."/>
            <person name="Simon A."/>
            <person name="Yun M.H."/>
        </authorList>
    </citation>
    <scope>NUCLEOTIDE SEQUENCE</scope>
    <source>
        <strain evidence="2">20211129_DDA</strain>
        <tissue evidence="2">Liver</tissue>
    </source>
</reference>
<sequence length="142" mass="15262">MNSVTRRPARASWGAGQQCRRPRNGDAGASSAPGSAPCAAQQRRRLSPARSAAPRATARSHWHAALRSTAAEQAAREGACPPRCSAATEDVIWPRPEDMALDALLRRLQAVYRGTGGRSRRALIILCNAQHSPRPGAFNEIM</sequence>
<evidence type="ECO:0000313" key="3">
    <source>
        <dbReference type="Proteomes" id="UP001066276"/>
    </source>
</evidence>
<dbReference type="EMBL" id="JANPWB010000012">
    <property type="protein sequence ID" value="KAJ1116747.1"/>
    <property type="molecule type" value="Genomic_DNA"/>
</dbReference>
<evidence type="ECO:0000313" key="2">
    <source>
        <dbReference type="EMBL" id="KAJ1116747.1"/>
    </source>
</evidence>
<feature type="region of interest" description="Disordered" evidence="1">
    <location>
        <begin position="1"/>
        <end position="81"/>
    </location>
</feature>
<accession>A0AAV7NQ20</accession>
<keyword evidence="3" id="KW-1185">Reference proteome</keyword>
<name>A0AAV7NQ20_PLEWA</name>
<feature type="compositionally biased region" description="Low complexity" evidence="1">
    <location>
        <begin position="48"/>
        <end position="57"/>
    </location>
</feature>
<organism evidence="2 3">
    <name type="scientific">Pleurodeles waltl</name>
    <name type="common">Iberian ribbed newt</name>
    <dbReference type="NCBI Taxonomy" id="8319"/>
    <lineage>
        <taxon>Eukaryota</taxon>
        <taxon>Metazoa</taxon>
        <taxon>Chordata</taxon>
        <taxon>Craniata</taxon>
        <taxon>Vertebrata</taxon>
        <taxon>Euteleostomi</taxon>
        <taxon>Amphibia</taxon>
        <taxon>Batrachia</taxon>
        <taxon>Caudata</taxon>
        <taxon>Salamandroidea</taxon>
        <taxon>Salamandridae</taxon>
        <taxon>Pleurodelinae</taxon>
        <taxon>Pleurodeles</taxon>
    </lineage>
</organism>
<protein>
    <submittedName>
        <fullName evidence="2">Uncharacterized protein</fullName>
    </submittedName>
</protein>
<evidence type="ECO:0000256" key="1">
    <source>
        <dbReference type="SAM" id="MobiDB-lite"/>
    </source>
</evidence>
<comment type="caution">
    <text evidence="2">The sequence shown here is derived from an EMBL/GenBank/DDBJ whole genome shotgun (WGS) entry which is preliminary data.</text>
</comment>
<dbReference type="Proteomes" id="UP001066276">
    <property type="component" value="Chromosome 8"/>
</dbReference>
<proteinExistence type="predicted"/>
<gene>
    <name evidence="2" type="ORF">NDU88_004953</name>
</gene>
<feature type="compositionally biased region" description="Low complexity" evidence="1">
    <location>
        <begin position="27"/>
        <end position="41"/>
    </location>
</feature>